<name>A0ABP7D7K6_9MICC</name>
<evidence type="ECO:0000313" key="3">
    <source>
        <dbReference type="EMBL" id="GAA3701989.1"/>
    </source>
</evidence>
<evidence type="ECO:0000256" key="2">
    <source>
        <dbReference type="SAM" id="Phobius"/>
    </source>
</evidence>
<evidence type="ECO:0000256" key="1">
    <source>
        <dbReference type="SAM" id="MobiDB-lite"/>
    </source>
</evidence>
<proteinExistence type="predicted"/>
<feature type="transmembrane region" description="Helical" evidence="2">
    <location>
        <begin position="140"/>
        <end position="162"/>
    </location>
</feature>
<keyword evidence="4" id="KW-1185">Reference proteome</keyword>
<reference evidence="4" key="1">
    <citation type="journal article" date="2019" name="Int. J. Syst. Evol. Microbiol.">
        <title>The Global Catalogue of Microorganisms (GCM) 10K type strain sequencing project: providing services to taxonomists for standard genome sequencing and annotation.</title>
        <authorList>
            <consortium name="The Broad Institute Genomics Platform"/>
            <consortium name="The Broad Institute Genome Sequencing Center for Infectious Disease"/>
            <person name="Wu L."/>
            <person name="Ma J."/>
        </authorList>
    </citation>
    <scope>NUCLEOTIDE SEQUENCE [LARGE SCALE GENOMIC DNA]</scope>
    <source>
        <strain evidence="4">JCM 16961</strain>
    </source>
</reference>
<feature type="compositionally biased region" description="Low complexity" evidence="1">
    <location>
        <begin position="14"/>
        <end position="42"/>
    </location>
</feature>
<dbReference type="EMBL" id="BAABCJ010000002">
    <property type="protein sequence ID" value="GAA3701989.1"/>
    <property type="molecule type" value="Genomic_DNA"/>
</dbReference>
<keyword evidence="2" id="KW-0812">Transmembrane</keyword>
<accession>A0ABP7D7K6</accession>
<feature type="transmembrane region" description="Helical" evidence="2">
    <location>
        <begin position="63"/>
        <end position="84"/>
    </location>
</feature>
<keyword evidence="2" id="KW-0472">Membrane</keyword>
<comment type="caution">
    <text evidence="3">The sequence shown here is derived from an EMBL/GenBank/DDBJ whole genome shotgun (WGS) entry which is preliminary data.</text>
</comment>
<feature type="transmembrane region" description="Helical" evidence="2">
    <location>
        <begin position="104"/>
        <end position="128"/>
    </location>
</feature>
<dbReference type="Proteomes" id="UP001501536">
    <property type="component" value="Unassembled WGS sequence"/>
</dbReference>
<dbReference type="RefSeq" id="WP_344882187.1">
    <property type="nucleotide sequence ID" value="NZ_BAABCJ010000002.1"/>
</dbReference>
<organism evidence="3 4">
    <name type="scientific">Zhihengliuella alba</name>
    <dbReference type="NCBI Taxonomy" id="547018"/>
    <lineage>
        <taxon>Bacteria</taxon>
        <taxon>Bacillati</taxon>
        <taxon>Actinomycetota</taxon>
        <taxon>Actinomycetes</taxon>
        <taxon>Micrococcales</taxon>
        <taxon>Micrococcaceae</taxon>
        <taxon>Zhihengliuella</taxon>
    </lineage>
</organism>
<protein>
    <recommendedName>
        <fullName evidence="5">DUF2569 domain-containing protein</fullName>
    </recommendedName>
</protein>
<evidence type="ECO:0008006" key="5">
    <source>
        <dbReference type="Google" id="ProtNLM"/>
    </source>
</evidence>
<gene>
    <name evidence="3" type="ORF">GCM10022377_14540</name>
</gene>
<keyword evidence="2" id="KW-1133">Transmembrane helix</keyword>
<feature type="region of interest" description="Disordered" evidence="1">
    <location>
        <begin position="1"/>
        <end position="50"/>
    </location>
</feature>
<sequence>MAEAHETSMPPQPGQAEQAEQAEVAEQSEPAEQSEQSAGSAVREGPGDGATAEPHQFVLLKRIAILSGALYAASHLIGLPATVYTGLVMTGADPFTALAPAPDVQAMAIAGAVTGLLVVLAVYVAVVIGLFRRRNWARTLGLVCAIASIILTAQGLLSVPAAPATDGLGSLTLILDLVAVPVNAYWVVLALGRPVSGHLHRPRSAPA</sequence>
<evidence type="ECO:0000313" key="4">
    <source>
        <dbReference type="Proteomes" id="UP001501536"/>
    </source>
</evidence>
<feature type="transmembrane region" description="Helical" evidence="2">
    <location>
        <begin position="168"/>
        <end position="191"/>
    </location>
</feature>